<keyword evidence="8 18" id="KW-0560">Oxidoreductase</keyword>
<evidence type="ECO:0000256" key="16">
    <source>
        <dbReference type="PIRSR" id="PIRSR600823-4"/>
    </source>
</evidence>
<evidence type="ECO:0000256" key="7">
    <source>
        <dbReference type="ARBA" id="ARBA00022837"/>
    </source>
</evidence>
<feature type="binding site" evidence="15">
    <location>
        <position position="226"/>
    </location>
    <ligand>
        <name>Ca(2+)</name>
        <dbReference type="ChEBI" id="CHEBI:29108"/>
        <label>2</label>
    </ligand>
</feature>
<dbReference type="InterPro" id="IPR002016">
    <property type="entry name" value="Haem_peroxidase"/>
</dbReference>
<reference evidence="20" key="2">
    <citation type="submission" date="2022-03" db="EMBL/GenBank/DDBJ databases">
        <title>Draft title - Genomic analysis of global carrot germplasm unveils the trajectory of domestication and the origin of high carotenoid orange carrot.</title>
        <authorList>
            <person name="Iorizzo M."/>
            <person name="Ellison S."/>
            <person name="Senalik D."/>
            <person name="Macko-Podgorni A."/>
            <person name="Grzebelus D."/>
            <person name="Bostan H."/>
            <person name="Rolling W."/>
            <person name="Curaba J."/>
            <person name="Simon P."/>
        </authorList>
    </citation>
    <scope>NUCLEOTIDE SEQUENCE</scope>
    <source>
        <tissue evidence="20">Leaf</tissue>
    </source>
</reference>
<dbReference type="Gene3D" id="1.10.520.10">
    <property type="match status" value="1"/>
</dbReference>
<dbReference type="Gene3D" id="1.10.420.10">
    <property type="entry name" value="Peroxidase, domain 2"/>
    <property type="match status" value="1"/>
</dbReference>
<dbReference type="CDD" id="cd00693">
    <property type="entry name" value="secretory_peroxidase"/>
    <property type="match status" value="1"/>
</dbReference>
<accession>A0AAF1B1M6</accession>
<dbReference type="PANTHER" id="PTHR31388">
    <property type="entry name" value="PEROXIDASE 72-RELATED"/>
    <property type="match status" value="1"/>
</dbReference>
<feature type="binding site" evidence="15">
    <location>
        <position position="72"/>
    </location>
    <ligand>
        <name>Ca(2+)</name>
        <dbReference type="ChEBI" id="CHEBI:29108"/>
        <label>1</label>
    </ligand>
</feature>
<dbReference type="AlphaFoldDB" id="A0AAF1B1M6"/>
<organism evidence="20 21">
    <name type="scientific">Daucus carota subsp. sativus</name>
    <name type="common">Carrot</name>
    <dbReference type="NCBI Taxonomy" id="79200"/>
    <lineage>
        <taxon>Eukaryota</taxon>
        <taxon>Viridiplantae</taxon>
        <taxon>Streptophyta</taxon>
        <taxon>Embryophyta</taxon>
        <taxon>Tracheophyta</taxon>
        <taxon>Spermatophyta</taxon>
        <taxon>Magnoliopsida</taxon>
        <taxon>eudicotyledons</taxon>
        <taxon>Gunneridae</taxon>
        <taxon>Pentapetalae</taxon>
        <taxon>asterids</taxon>
        <taxon>campanulids</taxon>
        <taxon>Apiales</taxon>
        <taxon>Apiaceae</taxon>
        <taxon>Apioideae</taxon>
        <taxon>Scandiceae</taxon>
        <taxon>Daucinae</taxon>
        <taxon>Daucus</taxon>
        <taxon>Daucus sect. Daucus</taxon>
    </lineage>
</organism>
<comment type="function">
    <text evidence="18">Removal of H(2)O(2), oxidation of toxic reductants, biosynthesis and degradation of lignin, suberization, auxin catabolism, response to environmental stresses such as wounding, pathogen attack and oxidative stress.</text>
</comment>
<dbReference type="GO" id="GO:0046872">
    <property type="term" value="F:metal ion binding"/>
    <property type="evidence" value="ECO:0007669"/>
    <property type="project" value="UniProtKB-UniRule"/>
</dbReference>
<evidence type="ECO:0000313" key="21">
    <source>
        <dbReference type="Proteomes" id="UP000077755"/>
    </source>
</evidence>
<dbReference type="GO" id="GO:0140825">
    <property type="term" value="F:lactoperoxidase activity"/>
    <property type="evidence" value="ECO:0007669"/>
    <property type="project" value="UniProtKB-EC"/>
</dbReference>
<evidence type="ECO:0000256" key="2">
    <source>
        <dbReference type="ARBA" id="ARBA00006873"/>
    </source>
</evidence>
<protein>
    <recommendedName>
        <fullName evidence="3 18">Peroxidase</fullName>
        <ecNumber evidence="3 18">1.11.1.7</ecNumber>
    </recommendedName>
</protein>
<comment type="subcellular location">
    <subcellularLocation>
        <location evidence="18">Secreted</location>
    </subcellularLocation>
</comment>
<keyword evidence="5 18" id="KW-0349">Heme</keyword>
<feature type="binding site" evidence="15">
    <location>
        <position position="234"/>
    </location>
    <ligand>
        <name>Ca(2+)</name>
        <dbReference type="ChEBI" id="CHEBI:29108"/>
        <label>2</label>
    </ligand>
</feature>
<keyword evidence="7 15" id="KW-0106">Calcium</keyword>
<sequence>MNLRRFSFLAILILLLAFGHESNAQLSPDYYSATCPDAATIVRNVLARTLQSYPRMGASLVRLHFHDCFVQEKGSISNARSSRGFNVVDNMKAAVERYCPGVVSCADILAIASEAAVSMAGGPSWDVQLGRRDRRVANITKANMRIPRGSESLQSIITKFAVFGLTLTDVVALSGAHTFGKGRCLIIRDRLYNFKGTGKPDPTLSLVRLKTLRKTCSVQGALANLDPVTNFKFDNQYYTNLQNGKGLFSSDQQLFSTNMASSVALVNRYSNNQTEFFVNFARSMIKMGNIMPLTGNRGEVRLNCRRVN</sequence>
<evidence type="ECO:0000256" key="1">
    <source>
        <dbReference type="ARBA" id="ARBA00000189"/>
    </source>
</evidence>
<dbReference type="PANTHER" id="PTHR31388:SF270">
    <property type="entry name" value="PEROXIDASE 22-RELATED"/>
    <property type="match status" value="1"/>
</dbReference>
<feature type="site" description="Transition state stabilizer" evidence="16">
    <location>
        <position position="62"/>
    </location>
</feature>
<dbReference type="InterPro" id="IPR019793">
    <property type="entry name" value="Peroxidases_heam-ligand_BS"/>
</dbReference>
<feature type="signal peptide" evidence="18">
    <location>
        <begin position="1"/>
        <end position="24"/>
    </location>
</feature>
<feature type="binding site" description="axial binding residue" evidence="15">
    <location>
        <position position="177"/>
    </location>
    <ligand>
        <name>heme b</name>
        <dbReference type="ChEBI" id="CHEBI:60344"/>
    </ligand>
    <ligandPart>
        <name>Fe</name>
        <dbReference type="ChEBI" id="CHEBI:18248"/>
    </ligandPart>
</feature>
<evidence type="ECO:0000256" key="13">
    <source>
        <dbReference type="PIRSR" id="PIRSR600823-1"/>
    </source>
</evidence>
<comment type="cofactor">
    <cofactor evidence="15 18">
        <name>Ca(2+)</name>
        <dbReference type="ChEBI" id="CHEBI:29108"/>
    </cofactor>
    <text evidence="15 18">Binds 2 calcium ions per subunit.</text>
</comment>
<dbReference type="PRINTS" id="PR00458">
    <property type="entry name" value="PEROXIDASE"/>
</dbReference>
<keyword evidence="4 18" id="KW-0575">Peroxidase</keyword>
<dbReference type="Pfam" id="PF00141">
    <property type="entry name" value="peroxidase"/>
    <property type="match status" value="1"/>
</dbReference>
<dbReference type="GO" id="GO:0006979">
    <property type="term" value="P:response to oxidative stress"/>
    <property type="evidence" value="ECO:0007669"/>
    <property type="project" value="UniProtKB-UniRule"/>
</dbReference>
<evidence type="ECO:0000313" key="20">
    <source>
        <dbReference type="EMBL" id="WOH03229.1"/>
    </source>
</evidence>
<dbReference type="SUPFAM" id="SSF48113">
    <property type="entry name" value="Heme-dependent peroxidases"/>
    <property type="match status" value="1"/>
</dbReference>
<evidence type="ECO:0000256" key="17">
    <source>
        <dbReference type="PIRSR" id="PIRSR600823-5"/>
    </source>
</evidence>
<evidence type="ECO:0000256" key="9">
    <source>
        <dbReference type="ARBA" id="ARBA00023004"/>
    </source>
</evidence>
<dbReference type="PROSITE" id="PS00435">
    <property type="entry name" value="PEROXIDASE_1"/>
    <property type="match status" value="1"/>
</dbReference>
<feature type="binding site" evidence="15">
    <location>
        <position position="229"/>
    </location>
    <ligand>
        <name>Ca(2+)</name>
        <dbReference type="ChEBI" id="CHEBI:29108"/>
        <label>2</label>
    </ligand>
</feature>
<dbReference type="InterPro" id="IPR010255">
    <property type="entry name" value="Haem_peroxidase_sf"/>
</dbReference>
<evidence type="ECO:0000256" key="10">
    <source>
        <dbReference type="ARBA" id="ARBA00023157"/>
    </source>
</evidence>
<evidence type="ECO:0000259" key="19">
    <source>
        <dbReference type="Pfam" id="PF00141"/>
    </source>
</evidence>
<gene>
    <name evidence="20" type="ORF">DCAR_0522625</name>
</gene>
<evidence type="ECO:0000256" key="18">
    <source>
        <dbReference type="RuleBase" id="RU362060"/>
    </source>
</evidence>
<evidence type="ECO:0000256" key="15">
    <source>
        <dbReference type="PIRSR" id="PIRSR600823-3"/>
    </source>
</evidence>
<evidence type="ECO:0000256" key="6">
    <source>
        <dbReference type="ARBA" id="ARBA00022723"/>
    </source>
</evidence>
<comment type="similarity">
    <text evidence="2">Belongs to the peroxidase family. Ascorbate peroxidase subfamily.</text>
</comment>
<feature type="binding site" evidence="15">
    <location>
        <position position="178"/>
    </location>
    <ligand>
        <name>Ca(2+)</name>
        <dbReference type="ChEBI" id="CHEBI:29108"/>
        <label>2</label>
    </ligand>
</feature>
<dbReference type="EMBL" id="CP093347">
    <property type="protein sequence ID" value="WOH03229.1"/>
    <property type="molecule type" value="Genomic_DNA"/>
</dbReference>
<dbReference type="FunFam" id="1.10.420.10:FF:000001">
    <property type="entry name" value="Peroxidase"/>
    <property type="match status" value="1"/>
</dbReference>
<feature type="binding site" evidence="15">
    <location>
        <position position="70"/>
    </location>
    <ligand>
        <name>Ca(2+)</name>
        <dbReference type="ChEBI" id="CHEBI:29108"/>
        <label>1</label>
    </ligand>
</feature>
<keyword evidence="10 17" id="KW-1015">Disulfide bond</keyword>
<evidence type="ECO:0000256" key="3">
    <source>
        <dbReference type="ARBA" id="ARBA00012313"/>
    </source>
</evidence>
<keyword evidence="18" id="KW-0964">Secreted</keyword>
<dbReference type="GO" id="GO:0005576">
    <property type="term" value="C:extracellular region"/>
    <property type="evidence" value="ECO:0007669"/>
    <property type="project" value="UniProtKB-SubCell"/>
</dbReference>
<keyword evidence="18" id="KW-0732">Signal</keyword>
<name>A0AAF1B1M6_DAUCS</name>
<feature type="binding site" evidence="14">
    <location>
        <position position="147"/>
    </location>
    <ligand>
        <name>substrate</name>
    </ligand>
</feature>
<dbReference type="PROSITE" id="PS00436">
    <property type="entry name" value="PEROXIDASE_2"/>
    <property type="match status" value="1"/>
</dbReference>
<keyword evidence="9 15" id="KW-0408">Iron</keyword>
<dbReference type="InterPro" id="IPR000823">
    <property type="entry name" value="Peroxidase_pln"/>
</dbReference>
<dbReference type="InterPro" id="IPR033905">
    <property type="entry name" value="Secretory_peroxidase"/>
</dbReference>
<feature type="disulfide bond" evidence="17">
    <location>
        <begin position="184"/>
        <end position="216"/>
    </location>
</feature>
<evidence type="ECO:0000256" key="5">
    <source>
        <dbReference type="ARBA" id="ARBA00022617"/>
    </source>
</evidence>
<dbReference type="InterPro" id="IPR019794">
    <property type="entry name" value="Peroxidases_AS"/>
</dbReference>
<dbReference type="GO" id="GO:0020037">
    <property type="term" value="F:heme binding"/>
    <property type="evidence" value="ECO:0007669"/>
    <property type="project" value="UniProtKB-UniRule"/>
</dbReference>
<evidence type="ECO:0000256" key="8">
    <source>
        <dbReference type="ARBA" id="ARBA00023002"/>
    </source>
</evidence>
<feature type="disulfide bond" evidence="17">
    <location>
        <begin position="105"/>
        <end position="304"/>
    </location>
</feature>
<evidence type="ECO:0000256" key="12">
    <source>
        <dbReference type="ARBA" id="ARBA00023324"/>
    </source>
</evidence>
<feature type="binding site" evidence="15">
    <location>
        <position position="67"/>
    </location>
    <ligand>
        <name>Ca(2+)</name>
        <dbReference type="ChEBI" id="CHEBI:29108"/>
        <label>1</label>
    </ligand>
</feature>
<comment type="cofactor">
    <cofactor evidence="15 18">
        <name>heme b</name>
        <dbReference type="ChEBI" id="CHEBI:60344"/>
    </cofactor>
    <text evidence="15 18">Binds 1 heme b (iron(II)-protoporphyrin IX) group per subunit.</text>
</comment>
<keyword evidence="6 15" id="KW-0479">Metal-binding</keyword>
<keyword evidence="11" id="KW-0325">Glycoprotein</keyword>
<evidence type="ECO:0000256" key="4">
    <source>
        <dbReference type="ARBA" id="ARBA00022559"/>
    </source>
</evidence>
<feature type="chain" id="PRO_5041780140" description="Peroxidase" evidence="18">
    <location>
        <begin position="25"/>
        <end position="308"/>
    </location>
</feature>
<proteinExistence type="inferred from homology"/>
<dbReference type="PRINTS" id="PR00461">
    <property type="entry name" value="PLPEROXIDASE"/>
</dbReference>
<keyword evidence="21" id="KW-1185">Reference proteome</keyword>
<keyword evidence="12 18" id="KW-0376">Hydrogen peroxide</keyword>
<dbReference type="Proteomes" id="UP000077755">
    <property type="component" value="Chromosome 5"/>
</dbReference>
<feature type="disulfide bond" evidence="17">
    <location>
        <begin position="35"/>
        <end position="99"/>
    </location>
</feature>
<evidence type="ECO:0000256" key="14">
    <source>
        <dbReference type="PIRSR" id="PIRSR600823-2"/>
    </source>
</evidence>
<dbReference type="GO" id="GO:0042744">
    <property type="term" value="P:hydrogen peroxide catabolic process"/>
    <property type="evidence" value="ECO:0007669"/>
    <property type="project" value="UniProtKB-KW"/>
</dbReference>
<feature type="active site" description="Proton acceptor" evidence="13">
    <location>
        <position position="66"/>
    </location>
</feature>
<dbReference type="EC" id="1.11.1.7" evidence="3 18"/>
<comment type="similarity">
    <text evidence="18">Belongs to the peroxidase family. Classical plant (class III) peroxidase subfamily.</text>
</comment>
<comment type="catalytic activity">
    <reaction evidence="1 18">
        <text>2 a phenolic donor + H2O2 = 2 a phenolic radical donor + 2 H2O</text>
        <dbReference type="Rhea" id="RHEA:56136"/>
        <dbReference type="ChEBI" id="CHEBI:15377"/>
        <dbReference type="ChEBI" id="CHEBI:16240"/>
        <dbReference type="ChEBI" id="CHEBI:139520"/>
        <dbReference type="ChEBI" id="CHEBI:139521"/>
        <dbReference type="EC" id="1.11.1.7"/>
    </reaction>
</comment>
<reference evidence="20" key="1">
    <citation type="journal article" date="2016" name="Nat. Genet.">
        <title>A high-quality carrot genome assembly provides new insights into carotenoid accumulation and asterid genome evolution.</title>
        <authorList>
            <person name="Iorizzo M."/>
            <person name="Ellison S."/>
            <person name="Senalik D."/>
            <person name="Zeng P."/>
            <person name="Satapoomin P."/>
            <person name="Huang J."/>
            <person name="Bowman M."/>
            <person name="Iovene M."/>
            <person name="Sanseverino W."/>
            <person name="Cavagnaro P."/>
            <person name="Yildiz M."/>
            <person name="Macko-Podgorni A."/>
            <person name="Moranska E."/>
            <person name="Grzebelus E."/>
            <person name="Grzebelus D."/>
            <person name="Ashrafi H."/>
            <person name="Zheng Z."/>
            <person name="Cheng S."/>
            <person name="Spooner D."/>
            <person name="Van Deynze A."/>
            <person name="Simon P."/>
        </authorList>
    </citation>
    <scope>NUCLEOTIDE SEQUENCE</scope>
    <source>
        <tissue evidence="20">Leaf</tissue>
    </source>
</reference>
<feature type="domain" description="Plant heme peroxidase family profile" evidence="19">
    <location>
        <begin position="42"/>
        <end position="272"/>
    </location>
</feature>
<evidence type="ECO:0000256" key="11">
    <source>
        <dbReference type="ARBA" id="ARBA00023180"/>
    </source>
</evidence>